<feature type="compositionally biased region" description="Basic and acidic residues" evidence="1">
    <location>
        <begin position="282"/>
        <end position="316"/>
    </location>
</feature>
<feature type="region of interest" description="Disordered" evidence="1">
    <location>
        <begin position="261"/>
        <end position="316"/>
    </location>
</feature>
<dbReference type="Proteomes" id="UP000650466">
    <property type="component" value="Unassembled WGS sequence"/>
</dbReference>
<feature type="signal peptide" evidence="2">
    <location>
        <begin position="1"/>
        <end position="26"/>
    </location>
</feature>
<comment type="caution">
    <text evidence="3">The sequence shown here is derived from an EMBL/GenBank/DDBJ whole genome shotgun (WGS) entry which is preliminary data.</text>
</comment>
<evidence type="ECO:0000256" key="1">
    <source>
        <dbReference type="SAM" id="MobiDB-lite"/>
    </source>
</evidence>
<proteinExistence type="predicted"/>
<name>A0A926KSB8_9BACL</name>
<feature type="compositionally biased region" description="Polar residues" evidence="1">
    <location>
        <begin position="112"/>
        <end position="132"/>
    </location>
</feature>
<sequence>MNKKLRITILAITIVLLLFGGWTAYASTSASSQVSTAVKGTFKSVDSAGNKVTVTTDSGDQTIPLAKSVWVYRNEQKAQLSDLKAGDNIELILNNKQQAAYVKALSEDGTVPETQQPAQVSPAPSSGDEASTGTVPTAPAGSAPAASNPPQAPAPQANEVYPGLDGIDLKIDGKHFKLHIKQEPGSNGGKYYDLHMKPEGAGMVHLKGDEAAAWIQQLLASVDLKSLNAEQQLLKELADHYDLDASKLNIQMKSEWKQTAAYSKHDDDDDDDDDKDEDRDDSQERERKDRDKKDEKTEKHENNKKNDKERGNKHDD</sequence>
<organism evidence="3 4">
    <name type="scientific">Paenibacillus sedimenti</name>
    <dbReference type="NCBI Taxonomy" id="2770274"/>
    <lineage>
        <taxon>Bacteria</taxon>
        <taxon>Bacillati</taxon>
        <taxon>Bacillota</taxon>
        <taxon>Bacilli</taxon>
        <taxon>Bacillales</taxon>
        <taxon>Paenibacillaceae</taxon>
        <taxon>Paenibacillus</taxon>
    </lineage>
</organism>
<feature type="compositionally biased region" description="Low complexity" evidence="1">
    <location>
        <begin position="133"/>
        <end position="158"/>
    </location>
</feature>
<protein>
    <recommendedName>
        <fullName evidence="5">DUF5666 domain-containing protein</fullName>
    </recommendedName>
</protein>
<gene>
    <name evidence="3" type="ORF">ICC18_24095</name>
</gene>
<feature type="region of interest" description="Disordered" evidence="1">
    <location>
        <begin position="108"/>
        <end position="161"/>
    </location>
</feature>
<evidence type="ECO:0000313" key="4">
    <source>
        <dbReference type="Proteomes" id="UP000650466"/>
    </source>
</evidence>
<keyword evidence="2" id="KW-0732">Signal</keyword>
<evidence type="ECO:0000256" key="2">
    <source>
        <dbReference type="SAM" id="SignalP"/>
    </source>
</evidence>
<accession>A0A926KSB8</accession>
<evidence type="ECO:0000313" key="3">
    <source>
        <dbReference type="EMBL" id="MBD0383194.1"/>
    </source>
</evidence>
<dbReference type="RefSeq" id="WP_188176983.1">
    <property type="nucleotide sequence ID" value="NZ_JACVVD010000010.1"/>
</dbReference>
<reference evidence="3" key="1">
    <citation type="submission" date="2020-09" db="EMBL/GenBank/DDBJ databases">
        <title>Draft Genome Sequence of Paenibacillus sp. WST5.</title>
        <authorList>
            <person name="Bao Z."/>
        </authorList>
    </citation>
    <scope>NUCLEOTIDE SEQUENCE</scope>
    <source>
        <strain evidence="3">WST5</strain>
    </source>
</reference>
<dbReference type="AlphaFoldDB" id="A0A926KSB8"/>
<evidence type="ECO:0008006" key="5">
    <source>
        <dbReference type="Google" id="ProtNLM"/>
    </source>
</evidence>
<keyword evidence="4" id="KW-1185">Reference proteome</keyword>
<feature type="compositionally biased region" description="Acidic residues" evidence="1">
    <location>
        <begin position="267"/>
        <end position="281"/>
    </location>
</feature>
<dbReference type="EMBL" id="JACVVD010000010">
    <property type="protein sequence ID" value="MBD0383194.1"/>
    <property type="molecule type" value="Genomic_DNA"/>
</dbReference>
<feature type="chain" id="PRO_5037817670" description="DUF5666 domain-containing protein" evidence="2">
    <location>
        <begin position="27"/>
        <end position="316"/>
    </location>
</feature>